<reference evidence="2" key="2">
    <citation type="journal article" date="2024" name="Plant">
        <title>Genomic evolution and insights into agronomic trait innovations of Sesamum species.</title>
        <authorList>
            <person name="Miao H."/>
            <person name="Wang L."/>
            <person name="Qu L."/>
            <person name="Liu H."/>
            <person name="Sun Y."/>
            <person name="Le M."/>
            <person name="Wang Q."/>
            <person name="Wei S."/>
            <person name="Zheng Y."/>
            <person name="Lin W."/>
            <person name="Duan Y."/>
            <person name="Cao H."/>
            <person name="Xiong S."/>
            <person name="Wang X."/>
            <person name="Wei L."/>
            <person name="Li C."/>
            <person name="Ma Q."/>
            <person name="Ju M."/>
            <person name="Zhao R."/>
            <person name="Li G."/>
            <person name="Mu C."/>
            <person name="Tian Q."/>
            <person name="Mei H."/>
            <person name="Zhang T."/>
            <person name="Gao T."/>
            <person name="Zhang H."/>
        </authorList>
    </citation>
    <scope>NUCLEOTIDE SEQUENCE</scope>
    <source>
        <strain evidence="2">G01</strain>
    </source>
</reference>
<dbReference type="EMBL" id="JACGWK010000016">
    <property type="protein sequence ID" value="KAL0311541.1"/>
    <property type="molecule type" value="Genomic_DNA"/>
</dbReference>
<dbReference type="AlphaFoldDB" id="A0AAW2KZB9"/>
<name>A0AAW2KZB9_9LAMI</name>
<feature type="compositionally biased region" description="Polar residues" evidence="1">
    <location>
        <begin position="192"/>
        <end position="214"/>
    </location>
</feature>
<feature type="region of interest" description="Disordered" evidence="1">
    <location>
        <begin position="171"/>
        <end position="214"/>
    </location>
</feature>
<organism evidence="2">
    <name type="scientific">Sesamum angustifolium</name>
    <dbReference type="NCBI Taxonomy" id="2727405"/>
    <lineage>
        <taxon>Eukaryota</taxon>
        <taxon>Viridiplantae</taxon>
        <taxon>Streptophyta</taxon>
        <taxon>Embryophyta</taxon>
        <taxon>Tracheophyta</taxon>
        <taxon>Spermatophyta</taxon>
        <taxon>Magnoliopsida</taxon>
        <taxon>eudicotyledons</taxon>
        <taxon>Gunneridae</taxon>
        <taxon>Pentapetalae</taxon>
        <taxon>asterids</taxon>
        <taxon>lamiids</taxon>
        <taxon>Lamiales</taxon>
        <taxon>Pedaliaceae</taxon>
        <taxon>Sesamum</taxon>
    </lineage>
</organism>
<dbReference type="SUPFAM" id="SSF56672">
    <property type="entry name" value="DNA/RNA polymerases"/>
    <property type="match status" value="1"/>
</dbReference>
<evidence type="ECO:0008006" key="3">
    <source>
        <dbReference type="Google" id="ProtNLM"/>
    </source>
</evidence>
<gene>
    <name evidence="2" type="ORF">Sangu_2448800</name>
</gene>
<sequence>MNIEDKKDMQMIINEHINLGLIEPGISAYSSPGFLVRNHGEIKRGIFIKDLAKYRKDFRSLLKETESVKWKWEEIHTQRVRELKQVCNNLPKLAIPQDKDELVIYTDTNDYRWAVVLMKKTTAGEEPYLNKNYLVASTSLWNDLREPIRKASSSEMTNELWEHDLKHTSRVQGSKPVAADLSTACTRPSPDSGETVTNESQRVQASDDSSQPNASGVKVKEINFRQMTDTSKALIILFFCLVETAGKGLHPVFHFIKLQRPDMVAFNRIKAASEETPLVSAISKDYISTKRAWGLWVCLTKIDKVKYLFKILFNKVNGSFLLNSMTRKSTEFVESMFEKKRMLIWENKLPATQVTRMKTYNMLHVGQWYNHECSCCEK</sequence>
<accession>A0AAW2KZB9</accession>
<proteinExistence type="predicted"/>
<dbReference type="InterPro" id="IPR043502">
    <property type="entry name" value="DNA/RNA_pol_sf"/>
</dbReference>
<evidence type="ECO:0000313" key="2">
    <source>
        <dbReference type="EMBL" id="KAL0311541.1"/>
    </source>
</evidence>
<evidence type="ECO:0000256" key="1">
    <source>
        <dbReference type="SAM" id="MobiDB-lite"/>
    </source>
</evidence>
<comment type="caution">
    <text evidence="2">The sequence shown here is derived from an EMBL/GenBank/DDBJ whole genome shotgun (WGS) entry which is preliminary data.</text>
</comment>
<reference evidence="2" key="1">
    <citation type="submission" date="2020-06" db="EMBL/GenBank/DDBJ databases">
        <authorList>
            <person name="Li T."/>
            <person name="Hu X."/>
            <person name="Zhang T."/>
            <person name="Song X."/>
            <person name="Zhang H."/>
            <person name="Dai N."/>
            <person name="Sheng W."/>
            <person name="Hou X."/>
            <person name="Wei L."/>
        </authorList>
    </citation>
    <scope>NUCLEOTIDE SEQUENCE</scope>
    <source>
        <strain evidence="2">G01</strain>
        <tissue evidence="2">Leaf</tissue>
    </source>
</reference>
<protein>
    <recommendedName>
        <fullName evidence="3">Reverse transcriptase/retrotransposon-derived protein RNase H-like domain-containing protein</fullName>
    </recommendedName>
</protein>